<evidence type="ECO:0000313" key="2">
    <source>
        <dbReference type="EMBL" id="OZG51126.1"/>
    </source>
</evidence>
<keyword evidence="1" id="KW-1133">Transmembrane helix</keyword>
<comment type="caution">
    <text evidence="2">The sequence shown here is derived from an EMBL/GenBank/DDBJ whole genome shotgun (WGS) entry which is preliminary data.</text>
</comment>
<accession>A0A261EWT5</accession>
<feature type="transmembrane region" description="Helical" evidence="1">
    <location>
        <begin position="20"/>
        <end position="42"/>
    </location>
</feature>
<dbReference type="PROSITE" id="PS51257">
    <property type="entry name" value="PROKAR_LIPOPROTEIN"/>
    <property type="match status" value="1"/>
</dbReference>
<keyword evidence="1" id="KW-0812">Transmembrane</keyword>
<dbReference type="AlphaFoldDB" id="A0A261EWT5"/>
<name>A0A261EWT5_9BIFI</name>
<evidence type="ECO:0000256" key="1">
    <source>
        <dbReference type="SAM" id="Phobius"/>
    </source>
</evidence>
<proteinExistence type="predicted"/>
<evidence type="ECO:0000313" key="3">
    <source>
        <dbReference type="Proteomes" id="UP000216454"/>
    </source>
</evidence>
<organism evidence="2 3">
    <name type="scientific">Pseudoscardovia suis</name>
    <dbReference type="NCBI Taxonomy" id="987063"/>
    <lineage>
        <taxon>Bacteria</taxon>
        <taxon>Bacillati</taxon>
        <taxon>Actinomycetota</taxon>
        <taxon>Actinomycetes</taxon>
        <taxon>Bifidobacteriales</taxon>
        <taxon>Bifidobacteriaceae</taxon>
        <taxon>Pseudoscardovia</taxon>
    </lineage>
</organism>
<reference evidence="2 3" key="1">
    <citation type="journal article" date="2017" name="BMC Genomics">
        <title>Comparative genomic and phylogenomic analyses of the Bifidobacteriaceae family.</title>
        <authorList>
            <person name="Lugli G.A."/>
            <person name="Milani C."/>
            <person name="Turroni F."/>
            <person name="Duranti S."/>
            <person name="Mancabelli L."/>
            <person name="Mangifesta M."/>
            <person name="Ferrario C."/>
            <person name="Modesto M."/>
            <person name="Mattarelli P."/>
            <person name="Jiri K."/>
            <person name="van Sinderen D."/>
            <person name="Ventura M."/>
        </authorList>
    </citation>
    <scope>NUCLEOTIDE SEQUENCE [LARGE SCALE GENOMIC DNA]</scope>
    <source>
        <strain evidence="2 3">DSM 24744</strain>
    </source>
</reference>
<dbReference type="Proteomes" id="UP000216454">
    <property type="component" value="Unassembled WGS sequence"/>
</dbReference>
<dbReference type="EMBL" id="MWWQ01000009">
    <property type="protein sequence ID" value="OZG51126.1"/>
    <property type="molecule type" value="Genomic_DNA"/>
</dbReference>
<sequence>MRCVYRTLRMWHRGESGITVAQLIAAVVVGCIMMAISVPVFMGVQRAAWDVVAQLDVKHAQNSITTYITASGGDVPPSFTKSAKPYKRTYVLADFKHVNAIADTSDVEVTLSPDVSLCYTLSNTTVDKNGVPLAPSTVGGGRTWGADGTETVQNYRIYGTNKNALDHFYVYDSRTGTVTREPNPDHIPAASRDTEGSVIFRSSGVQYVSNYCDIDLHYHLYGI</sequence>
<keyword evidence="1" id="KW-0472">Membrane</keyword>
<keyword evidence="3" id="KW-1185">Reference proteome</keyword>
<gene>
    <name evidence="2" type="ORF">PSSU_1063</name>
</gene>
<protein>
    <submittedName>
        <fullName evidence="2">Prepilin-type N-terminal cleavage/methylation domain-containing protein</fullName>
    </submittedName>
</protein>